<dbReference type="Proteomes" id="UP001208131">
    <property type="component" value="Unassembled WGS sequence"/>
</dbReference>
<accession>A0AAE3LGB3</accession>
<sequence>MIIRTVTEKDAHELLEIYRPYVEDTAITFEYDVPSVEEFSDRIRRISANYPYIAAVENGKIAGYAYAGVFKNRAAYDWSVEVTVYVNKGLHRKGIGAKLYSALEKLLAAQHITNLYACVAYPEKEDEYLTFDSVKFHEKMGYAIVGTFHRCAFKFNKCYHMVWLEKILTQTDTTPLPVIPFSQLDKALINKIVLE</sequence>
<reference evidence="4 5" key="1">
    <citation type="journal article" date="2021" name="ISME Commun">
        <title>Automated analysis of genomic sequences facilitates high-throughput and comprehensive description of bacteria.</title>
        <authorList>
            <person name="Hitch T.C.A."/>
        </authorList>
    </citation>
    <scope>NUCLEOTIDE SEQUENCE [LARGE SCALE GENOMIC DNA]</scope>
    <source>
        <strain evidence="4 5">Sanger_31</strain>
    </source>
</reference>
<evidence type="ECO:0000256" key="2">
    <source>
        <dbReference type="ARBA" id="ARBA00023315"/>
    </source>
</evidence>
<dbReference type="SUPFAM" id="SSF55729">
    <property type="entry name" value="Acyl-CoA N-acyltransferases (Nat)"/>
    <property type="match status" value="1"/>
</dbReference>
<comment type="caution">
    <text evidence="4">The sequence shown here is derived from an EMBL/GenBank/DDBJ whole genome shotgun (WGS) entry which is preliminary data.</text>
</comment>
<dbReference type="Gene3D" id="3.40.630.30">
    <property type="match status" value="1"/>
</dbReference>
<evidence type="ECO:0000259" key="3">
    <source>
        <dbReference type="PROSITE" id="PS51186"/>
    </source>
</evidence>
<dbReference type="CDD" id="cd04301">
    <property type="entry name" value="NAT_SF"/>
    <property type="match status" value="1"/>
</dbReference>
<dbReference type="InterPro" id="IPR016181">
    <property type="entry name" value="Acyl_CoA_acyltransferase"/>
</dbReference>
<dbReference type="PANTHER" id="PTHR43072:SF23">
    <property type="entry name" value="UPF0039 PROTEIN C11D3.02C"/>
    <property type="match status" value="1"/>
</dbReference>
<dbReference type="GO" id="GO:0016747">
    <property type="term" value="F:acyltransferase activity, transferring groups other than amino-acyl groups"/>
    <property type="evidence" value="ECO:0007669"/>
    <property type="project" value="InterPro"/>
</dbReference>
<evidence type="ECO:0000256" key="1">
    <source>
        <dbReference type="ARBA" id="ARBA00022679"/>
    </source>
</evidence>
<dbReference type="RefSeq" id="WP_267300270.1">
    <property type="nucleotide sequence ID" value="NZ_JAOQJZ010000001.1"/>
</dbReference>
<dbReference type="InterPro" id="IPR000182">
    <property type="entry name" value="GNAT_dom"/>
</dbReference>
<keyword evidence="5" id="KW-1185">Reference proteome</keyword>
<name>A0AAE3LGB3_9FIRM</name>
<dbReference type="Pfam" id="PF13420">
    <property type="entry name" value="Acetyltransf_4"/>
    <property type="match status" value="1"/>
</dbReference>
<evidence type="ECO:0000313" key="5">
    <source>
        <dbReference type="Proteomes" id="UP001208131"/>
    </source>
</evidence>
<feature type="domain" description="N-acetyltransferase" evidence="3">
    <location>
        <begin position="1"/>
        <end position="169"/>
    </location>
</feature>
<evidence type="ECO:0000313" key="4">
    <source>
        <dbReference type="EMBL" id="MCU6704594.1"/>
    </source>
</evidence>
<organism evidence="4 5">
    <name type="scientific">Hominimerdicola aceti</name>
    <dbReference type="NCBI Taxonomy" id="2981726"/>
    <lineage>
        <taxon>Bacteria</taxon>
        <taxon>Bacillati</taxon>
        <taxon>Bacillota</taxon>
        <taxon>Clostridia</taxon>
        <taxon>Eubacteriales</taxon>
        <taxon>Oscillospiraceae</taxon>
        <taxon>Hominimerdicola</taxon>
    </lineage>
</organism>
<proteinExistence type="predicted"/>
<keyword evidence="2" id="KW-0012">Acyltransferase</keyword>
<dbReference type="PANTHER" id="PTHR43072">
    <property type="entry name" value="N-ACETYLTRANSFERASE"/>
    <property type="match status" value="1"/>
</dbReference>
<gene>
    <name evidence="4" type="ORF">OCV57_01470</name>
</gene>
<dbReference type="AlphaFoldDB" id="A0AAE3LGB3"/>
<keyword evidence="1" id="KW-0808">Transferase</keyword>
<dbReference type="PROSITE" id="PS51186">
    <property type="entry name" value="GNAT"/>
    <property type="match status" value="1"/>
</dbReference>
<protein>
    <submittedName>
        <fullName evidence="4">GNAT family N-acetyltransferase</fullName>
    </submittedName>
</protein>
<dbReference type="EMBL" id="JAOQJZ010000001">
    <property type="protein sequence ID" value="MCU6704594.1"/>
    <property type="molecule type" value="Genomic_DNA"/>
</dbReference>